<dbReference type="InterPro" id="IPR002885">
    <property type="entry name" value="PPR_rpt"/>
</dbReference>
<feature type="repeat" description="PPR" evidence="1">
    <location>
        <begin position="647"/>
        <end position="681"/>
    </location>
</feature>
<dbReference type="AlphaFoldDB" id="W7U1Y0"/>
<organism evidence="4 5">
    <name type="scientific">Nannochloropsis gaditana</name>
    <dbReference type="NCBI Taxonomy" id="72520"/>
    <lineage>
        <taxon>Eukaryota</taxon>
        <taxon>Sar</taxon>
        <taxon>Stramenopiles</taxon>
        <taxon>Ochrophyta</taxon>
        <taxon>Eustigmatophyceae</taxon>
        <taxon>Eustigmatales</taxon>
        <taxon>Monodopsidaceae</taxon>
        <taxon>Nannochloropsis</taxon>
    </lineage>
</organism>
<dbReference type="Gene3D" id="1.25.40.10">
    <property type="entry name" value="Tetratricopeptide repeat domain"/>
    <property type="match status" value="5"/>
</dbReference>
<dbReference type="GO" id="GO:0003729">
    <property type="term" value="F:mRNA binding"/>
    <property type="evidence" value="ECO:0007669"/>
    <property type="project" value="TreeGrafter"/>
</dbReference>
<dbReference type="PANTHER" id="PTHR47938">
    <property type="entry name" value="RESPIRATORY COMPLEX I CHAPERONE (CIA84), PUTATIVE (AFU_ORTHOLOGUE AFUA_2G06020)-RELATED"/>
    <property type="match status" value="1"/>
</dbReference>
<dbReference type="Pfam" id="PF13041">
    <property type="entry name" value="PPR_2"/>
    <property type="match status" value="1"/>
</dbReference>
<feature type="region of interest" description="Disordered" evidence="2">
    <location>
        <begin position="53"/>
        <end position="75"/>
    </location>
</feature>
<protein>
    <submittedName>
        <fullName evidence="4">Pentatricopeptide repeat containing protein</fullName>
    </submittedName>
</protein>
<proteinExistence type="predicted"/>
<evidence type="ECO:0000256" key="3">
    <source>
        <dbReference type="SAM" id="SignalP"/>
    </source>
</evidence>
<dbReference type="PROSITE" id="PS51375">
    <property type="entry name" value="PPR"/>
    <property type="match status" value="2"/>
</dbReference>
<dbReference type="InterPro" id="IPR011990">
    <property type="entry name" value="TPR-like_helical_dom_sf"/>
</dbReference>
<keyword evidence="3" id="KW-0732">Signal</keyword>
<evidence type="ECO:0000256" key="1">
    <source>
        <dbReference type="PROSITE-ProRule" id="PRU00708"/>
    </source>
</evidence>
<feature type="repeat" description="PPR" evidence="1">
    <location>
        <begin position="682"/>
        <end position="716"/>
    </location>
</feature>
<dbReference type="OrthoDB" id="185373at2759"/>
<dbReference type="NCBIfam" id="TIGR00756">
    <property type="entry name" value="PPR"/>
    <property type="match status" value="2"/>
</dbReference>
<comment type="caution">
    <text evidence="4">The sequence shown here is derived from an EMBL/GenBank/DDBJ whole genome shotgun (WGS) entry which is preliminary data.</text>
</comment>
<evidence type="ECO:0000313" key="5">
    <source>
        <dbReference type="Proteomes" id="UP000019335"/>
    </source>
</evidence>
<dbReference type="Proteomes" id="UP000019335">
    <property type="component" value="Chromosome 2"/>
</dbReference>
<feature type="compositionally biased region" description="Low complexity" evidence="2">
    <location>
        <begin position="60"/>
        <end position="75"/>
    </location>
</feature>
<keyword evidence="5" id="KW-1185">Reference proteome</keyword>
<name>W7U1Y0_9STRA</name>
<reference evidence="4 5" key="1">
    <citation type="journal article" date="2014" name="Mol. Plant">
        <title>Chromosome Scale Genome Assembly and Transcriptome Profiling of Nannochloropsis gaditana in Nitrogen Depletion.</title>
        <authorList>
            <person name="Corteggiani Carpinelli E."/>
            <person name="Telatin A."/>
            <person name="Vitulo N."/>
            <person name="Forcato C."/>
            <person name="D'Angelo M."/>
            <person name="Schiavon R."/>
            <person name="Vezzi A."/>
            <person name="Giacometti G.M."/>
            <person name="Morosinotto T."/>
            <person name="Valle G."/>
        </authorList>
    </citation>
    <scope>NUCLEOTIDE SEQUENCE [LARGE SCALE GENOMIC DNA]</scope>
    <source>
        <strain evidence="4 5">B-31</strain>
    </source>
</reference>
<dbReference type="PANTHER" id="PTHR47938:SF35">
    <property type="entry name" value="PENTATRICOPEPTIDE REPEAT-CONTAINING PROTEIN 4, MITOCHONDRIAL-RELATED"/>
    <property type="match status" value="1"/>
</dbReference>
<evidence type="ECO:0000313" key="4">
    <source>
        <dbReference type="EMBL" id="EWM29823.1"/>
    </source>
</evidence>
<evidence type="ECO:0000256" key="2">
    <source>
        <dbReference type="SAM" id="MobiDB-lite"/>
    </source>
</evidence>
<accession>W7U1Y0</accession>
<feature type="signal peptide" evidence="3">
    <location>
        <begin position="1"/>
        <end position="29"/>
    </location>
</feature>
<dbReference type="EMBL" id="AZIL01000116">
    <property type="protein sequence ID" value="EWM29823.1"/>
    <property type="molecule type" value="Genomic_DNA"/>
</dbReference>
<gene>
    <name evidence="4" type="ORF">Naga_100017g88</name>
</gene>
<feature type="chain" id="PRO_5004901379" evidence="3">
    <location>
        <begin position="30"/>
        <end position="1103"/>
    </location>
</feature>
<sequence>MPVIMVERSSSKATLICAMLCAATVTAQAFIGPSTPCFKPWILRLSHRLHEASNNQAGTAPPSSQAIAPSKKPSSSFISKTIPPSASVGDLLEYLGDHSTRRRAARRLLRQSEQVPADGLVALLKATCRLGNTNGSQKILAMLRETGTQPDAALYEALLRIANKRYMWDLSLALLCEAEQRDALTLTSAMLGGTLYTCLQCARAQEAVKLLKRFEQHGATPGSNLMVLMVRLLSDKNMVPALREVRKAIGALSVEGDARLYTELVSAFGRASSYDDVVASARLVEGTGVVEKGRIYSTAVASLLKGNLTAPARKLYIQALEDGAVIGGKGFEALVAGAAASTDPLEGVFYLNEMRKHVASAPASEAEGSMEKGLLVPAHVYRRLIGACLRSRHLSEAADLVIEYYSQSPAAFADAVPFNNLVKAICDAGSAQDRALAVQVFEALSAVQPAGAFVGNSFTSMVLIGAYRRVQELDKIVAMHESMRRADVDVWLPAAGNIMHAYARQGKVEEELDTFQALAASPAQVVLGESRKHLGAKGKRKKTPFAANPSPLLASSTVEAPSSSKEEKHLFLWSRILSRAMYLSAELGRLDVASLVLALLQKYSGLRAASPADYMNLIKAFGQAKRPGDALRVLHVMNQGKGDAKPSTLHYNAVLHAFSRVERLEEAEAVFQEMRMRQVPMDSTTFNMLISGFERARQPDRALALYDEMERRGIPVDKYVLNSLISVTADLRNRTLANGLLTRLRTLAGDPQETWNDVMFGAHMHALVKADVASRREALALLETFKSGGRTPNTIMYNEALHATYRLVREDPEGMAEKALGLYHEMLAQGQASAPSPLTYRRLFKCLKQACRFQELVDVAASLPREMLVSQERLGIPVIVASLRAGQPDRARDLLGDLVLKPNTSYSTYRWATFIYCAKLDPPDVAAAETIIGLVEEQGWKPDRGFYASLLRGCWLSAPKQIEKAFDVYHNMPLEYQGGDPAAVAALCHVDRGRLDRVTELLRAMRERNDVAAPDLLATLLGNLLSCESWKNALSVVELMIDFDIALTPPQRRKITSLVHANPKGPALEVLEGLGLLRVRNGDHANGGMDADLAGREEEGEKE</sequence>